<evidence type="ECO:0000256" key="8">
    <source>
        <dbReference type="PROSITE-ProRule" id="PRU00042"/>
    </source>
</evidence>
<dbReference type="EMBL" id="MCGN01000011">
    <property type="protein sequence ID" value="ORY91347.1"/>
    <property type="molecule type" value="Genomic_DNA"/>
</dbReference>
<dbReference type="PROSITE" id="PS50157">
    <property type="entry name" value="ZINC_FINGER_C2H2_2"/>
    <property type="match status" value="2"/>
</dbReference>
<reference evidence="10 11" key="1">
    <citation type="submission" date="2016-07" db="EMBL/GenBank/DDBJ databases">
        <title>Pervasive Adenine N6-methylation of Active Genes in Fungi.</title>
        <authorList>
            <consortium name="DOE Joint Genome Institute"/>
            <person name="Mondo S.J."/>
            <person name="Dannebaum R.O."/>
            <person name="Kuo R.C."/>
            <person name="Labutti K."/>
            <person name="Haridas S."/>
            <person name="Kuo A."/>
            <person name="Salamov A."/>
            <person name="Ahrendt S.R."/>
            <person name="Lipzen A."/>
            <person name="Sullivan W."/>
            <person name="Andreopoulos W.B."/>
            <person name="Clum A."/>
            <person name="Lindquist E."/>
            <person name="Daum C."/>
            <person name="Ramamoorthy G.K."/>
            <person name="Gryganskyi A."/>
            <person name="Culley D."/>
            <person name="Magnuson J.K."/>
            <person name="James T.Y."/>
            <person name="O'Malley M.A."/>
            <person name="Stajich J.E."/>
            <person name="Spatafora J.W."/>
            <person name="Visel A."/>
            <person name="Grigoriev I.V."/>
        </authorList>
    </citation>
    <scope>NUCLEOTIDE SEQUENCE [LARGE SCALE GENOMIC DNA]</scope>
    <source>
        <strain evidence="10 11">NRRL 2496</strain>
    </source>
</reference>
<dbReference type="InterPro" id="IPR013087">
    <property type="entry name" value="Znf_C2H2_type"/>
</dbReference>
<evidence type="ECO:0000256" key="5">
    <source>
        <dbReference type="ARBA" id="ARBA00023015"/>
    </source>
</evidence>
<dbReference type="GO" id="GO:0006357">
    <property type="term" value="P:regulation of transcription by RNA polymerase II"/>
    <property type="evidence" value="ECO:0007669"/>
    <property type="project" value="TreeGrafter"/>
</dbReference>
<keyword evidence="5" id="KW-0805">Transcription regulation</keyword>
<evidence type="ECO:0000256" key="3">
    <source>
        <dbReference type="ARBA" id="ARBA00022771"/>
    </source>
</evidence>
<accession>A0A1X2H1P3</accession>
<dbReference type="PROSITE" id="PS00028">
    <property type="entry name" value="ZINC_FINGER_C2H2_1"/>
    <property type="match status" value="3"/>
</dbReference>
<keyword evidence="3 8" id="KW-0863">Zinc-finger</keyword>
<evidence type="ECO:0000256" key="6">
    <source>
        <dbReference type="ARBA" id="ARBA00023163"/>
    </source>
</evidence>
<proteinExistence type="predicted"/>
<dbReference type="OrthoDB" id="427030at2759"/>
<dbReference type="InterPro" id="IPR051061">
    <property type="entry name" value="Zinc_finger_trans_reg"/>
</dbReference>
<keyword evidence="11" id="KW-1185">Reference proteome</keyword>
<evidence type="ECO:0000256" key="1">
    <source>
        <dbReference type="ARBA" id="ARBA00004123"/>
    </source>
</evidence>
<evidence type="ECO:0000313" key="10">
    <source>
        <dbReference type="EMBL" id="ORY91347.1"/>
    </source>
</evidence>
<protein>
    <recommendedName>
        <fullName evidence="9">C2H2-type domain-containing protein</fullName>
    </recommendedName>
</protein>
<dbReference type="GO" id="GO:0005634">
    <property type="term" value="C:nucleus"/>
    <property type="evidence" value="ECO:0007669"/>
    <property type="project" value="UniProtKB-SubCell"/>
</dbReference>
<dbReference type="SMART" id="SM00355">
    <property type="entry name" value="ZnF_C2H2"/>
    <property type="match status" value="4"/>
</dbReference>
<evidence type="ECO:0000313" key="11">
    <source>
        <dbReference type="Proteomes" id="UP000242180"/>
    </source>
</evidence>
<dbReference type="PANTHER" id="PTHR46179:SF13">
    <property type="entry name" value="C2H2-TYPE DOMAIN-CONTAINING PROTEIN"/>
    <property type="match status" value="1"/>
</dbReference>
<gene>
    <name evidence="10" type="ORF">BCR43DRAFT_105296</name>
</gene>
<dbReference type="InParanoid" id="A0A1X2H1P3"/>
<evidence type="ECO:0000256" key="4">
    <source>
        <dbReference type="ARBA" id="ARBA00022833"/>
    </source>
</evidence>
<feature type="domain" description="C2H2-type" evidence="9">
    <location>
        <begin position="131"/>
        <end position="157"/>
    </location>
</feature>
<dbReference type="Proteomes" id="UP000242180">
    <property type="component" value="Unassembled WGS sequence"/>
</dbReference>
<dbReference type="GO" id="GO:0008270">
    <property type="term" value="F:zinc ion binding"/>
    <property type="evidence" value="ECO:0007669"/>
    <property type="project" value="UniProtKB-KW"/>
</dbReference>
<evidence type="ECO:0000256" key="2">
    <source>
        <dbReference type="ARBA" id="ARBA00022723"/>
    </source>
</evidence>
<keyword evidence="6" id="KW-0804">Transcription</keyword>
<feature type="domain" description="C2H2-type" evidence="9">
    <location>
        <begin position="71"/>
        <end position="101"/>
    </location>
</feature>
<comment type="caution">
    <text evidence="10">The sequence shown here is derived from an EMBL/GenBank/DDBJ whole genome shotgun (WGS) entry which is preliminary data.</text>
</comment>
<name>A0A1X2H1P3_SYNRA</name>
<keyword evidence="7" id="KW-0539">Nucleus</keyword>
<keyword evidence="2" id="KW-0479">Metal-binding</keyword>
<organism evidence="10 11">
    <name type="scientific">Syncephalastrum racemosum</name>
    <name type="common">Filamentous fungus</name>
    <dbReference type="NCBI Taxonomy" id="13706"/>
    <lineage>
        <taxon>Eukaryota</taxon>
        <taxon>Fungi</taxon>
        <taxon>Fungi incertae sedis</taxon>
        <taxon>Mucoromycota</taxon>
        <taxon>Mucoromycotina</taxon>
        <taxon>Mucoromycetes</taxon>
        <taxon>Mucorales</taxon>
        <taxon>Syncephalastraceae</taxon>
        <taxon>Syncephalastrum</taxon>
    </lineage>
</organism>
<keyword evidence="4" id="KW-0862">Zinc</keyword>
<evidence type="ECO:0000259" key="9">
    <source>
        <dbReference type="PROSITE" id="PS50157"/>
    </source>
</evidence>
<sequence>MEKPLTSRAHLKSHILLQHTAPPAISHVTIKCSIDNCHEEYRTYAQLNRHQLEVHVVDGAELQLMQSSSKLVCMATECMKSFSTFPGLQYHRNQKHSENTVACHFCANFKCSDTELLGRHINRFHNPLNPFICTVTGCGRRYASKPYWAEHKRRAQH</sequence>
<dbReference type="PANTHER" id="PTHR46179">
    <property type="entry name" value="ZINC FINGER PROTEIN"/>
    <property type="match status" value="1"/>
</dbReference>
<dbReference type="AlphaFoldDB" id="A0A1X2H1P3"/>
<comment type="subcellular location">
    <subcellularLocation>
        <location evidence="1">Nucleus</location>
    </subcellularLocation>
</comment>
<evidence type="ECO:0000256" key="7">
    <source>
        <dbReference type="ARBA" id="ARBA00023242"/>
    </source>
</evidence>
<dbReference type="Gene3D" id="3.30.160.60">
    <property type="entry name" value="Classic Zinc Finger"/>
    <property type="match status" value="1"/>
</dbReference>